<evidence type="ECO:0000256" key="2">
    <source>
        <dbReference type="ARBA" id="ARBA00000198"/>
    </source>
</evidence>
<dbReference type="UniPathway" id="UPA00077">
    <property type="reaction ID" value="UER00155"/>
</dbReference>
<evidence type="ECO:0000259" key="16">
    <source>
        <dbReference type="PROSITE" id="PS50972"/>
    </source>
</evidence>
<dbReference type="InterPro" id="IPR043133">
    <property type="entry name" value="GTP-CH-I_C/QueF"/>
</dbReference>
<dbReference type="InterPro" id="IPR000550">
    <property type="entry name" value="Hppk"/>
</dbReference>
<dbReference type="SUPFAM" id="SSF51717">
    <property type="entry name" value="Dihydropteroate synthetase-like"/>
    <property type="match status" value="1"/>
</dbReference>
<evidence type="ECO:0000256" key="13">
    <source>
        <dbReference type="ARBA" id="ARBA00022842"/>
    </source>
</evidence>
<evidence type="ECO:0000256" key="15">
    <source>
        <dbReference type="ARBA" id="ARBA00023268"/>
    </source>
</evidence>
<dbReference type="GO" id="GO:0016301">
    <property type="term" value="F:kinase activity"/>
    <property type="evidence" value="ECO:0007669"/>
    <property type="project" value="UniProtKB-KW"/>
</dbReference>
<dbReference type="OrthoDB" id="615426at2759"/>
<evidence type="ECO:0000313" key="18">
    <source>
        <dbReference type="Proteomes" id="UP000076727"/>
    </source>
</evidence>
<comment type="cofactor">
    <cofactor evidence="3">
        <name>Mg(2+)</name>
        <dbReference type="ChEBI" id="CHEBI:18420"/>
    </cofactor>
</comment>
<dbReference type="SUPFAM" id="SSF55083">
    <property type="entry name" value="6-hydroxymethyl-7,8-dihydropterin pyrophosphokinase, HPPK"/>
    <property type="match status" value="1"/>
</dbReference>
<dbReference type="InterPro" id="IPR011005">
    <property type="entry name" value="Dihydropteroate_synth-like_sf"/>
</dbReference>
<comment type="pathway">
    <text evidence="4">Cofactor biosynthesis; tetrahydrofolate biosynthesis; 7,8-dihydrofolate from 2-amino-4-hydroxy-6-hydroxymethyl-7,8-dihydropteridine diphosphate and 4-aminobenzoate: step 1/2.</text>
</comment>
<dbReference type="GO" id="GO:0004156">
    <property type="term" value="F:dihydropteroate synthase activity"/>
    <property type="evidence" value="ECO:0007669"/>
    <property type="project" value="UniProtKB-EC"/>
</dbReference>
<reference evidence="17 18" key="1">
    <citation type="journal article" date="2016" name="Mol. Biol. Evol.">
        <title>Comparative Genomics of Early-Diverging Mushroom-Forming Fungi Provides Insights into the Origins of Lignocellulose Decay Capabilities.</title>
        <authorList>
            <person name="Nagy L.G."/>
            <person name="Riley R."/>
            <person name="Tritt A."/>
            <person name="Adam C."/>
            <person name="Daum C."/>
            <person name="Floudas D."/>
            <person name="Sun H."/>
            <person name="Yadav J.S."/>
            <person name="Pangilinan J."/>
            <person name="Larsson K.H."/>
            <person name="Matsuura K."/>
            <person name="Barry K."/>
            <person name="Labutti K."/>
            <person name="Kuo R."/>
            <person name="Ohm R.A."/>
            <person name="Bhattacharya S.S."/>
            <person name="Shirouzu T."/>
            <person name="Yoshinaga Y."/>
            <person name="Martin F.M."/>
            <person name="Grigoriev I.V."/>
            <person name="Hibbett D.S."/>
        </authorList>
    </citation>
    <scope>NUCLEOTIDE SEQUENCE [LARGE SCALE GENOMIC DNA]</scope>
    <source>
        <strain evidence="17 18">L-15889</strain>
    </source>
</reference>
<dbReference type="EMBL" id="KV429176">
    <property type="protein sequence ID" value="KZT63520.1"/>
    <property type="molecule type" value="Genomic_DNA"/>
</dbReference>
<dbReference type="NCBIfam" id="TIGR01496">
    <property type="entry name" value="DHPS"/>
    <property type="match status" value="1"/>
</dbReference>
<sequence>MGPTQQPILVTLDLAHDTRSTAATDDLSRSINYAAVSDTVIQAIPDSSSVPSLEVLIELVSRSCYERHPETQELSVGARIALSSGTIAGVEVNTARGLPCPVRRRAFIDHLECQAIVGVNPKEREVRQPILLDVILDTSPRSECPLDLQGLEAVIAESVSGSSFLTLEALASSVARIALAHCRDESPRLTVRVAKPHALRPVASAAEVEISRTLQDYEPEFLCKDVSSTVKNTPLASEAIGRSSFAKLLASVAQSDRVVAYPHRAAIALGANLGDRFANIELALRLLEMPPKGTSTPRAAVVDTSFMYETAPMYVADQPKFINCACIIETDLEPLELLRLVKEIEMTVGRVTSYRNGPRAIDLDILTYGSQVFDSRPASERTTLDNLAGQLVVPHPRIAEREFVLRPLNDMIPDFVHPTLGKSIGTLLLELVACSGLDATPMYKVTPFPRYGFPLNAPSRPPSPSLSDILPVPPTAAYWTHAVGLSKAKQRRTTYIMGTLNATPDSFSDGSKHNNIPSALAYTRLAVAGGASIVDVGGYSTRPRAAHVSPEEEISRVVPVIKAIRSIEQTARPADASLSLSSKTAHVLISVDTFRANVAAEAVHAGANCINDVYAFVGPEYPLTKSSAEHFLEMRRVARELAVPVVLMHSRGEASANKDYSHYAYAEDSNGRGAVLEGVRVELGERVEAAVKGRGGVRRWNVIVDPGVGFSKTVEDNLELVRDARKLTAHICRSGRNVLAGYPQLIGASRKSFLGTILARPDENGPHEGRETKASERSWATAAAVSCAVQQGVEVVRVHDVLELGDVVRISSALWGS</sequence>
<dbReference type="CDD" id="cd00739">
    <property type="entry name" value="DHPS"/>
    <property type="match status" value="1"/>
</dbReference>
<evidence type="ECO:0000256" key="1">
    <source>
        <dbReference type="ARBA" id="ARBA00000012"/>
    </source>
</evidence>
<keyword evidence="14" id="KW-0289">Folate biosynthesis</keyword>
<comment type="pathway">
    <text evidence="5">Cofactor biosynthesis; tetrahydrofolate biosynthesis; 2-amino-4-hydroxy-6-hydroxymethyl-7,8-dihydropteridine diphosphate from 7,8-dihydroneopterin triphosphate: step 4/4.</text>
</comment>
<comment type="catalytic activity">
    <reaction evidence="1">
        <text>(7,8-dihydropterin-6-yl)methyl diphosphate + 4-aminobenzoate = 7,8-dihydropteroate + diphosphate</text>
        <dbReference type="Rhea" id="RHEA:19949"/>
        <dbReference type="ChEBI" id="CHEBI:17836"/>
        <dbReference type="ChEBI" id="CHEBI:17839"/>
        <dbReference type="ChEBI" id="CHEBI:33019"/>
        <dbReference type="ChEBI" id="CHEBI:72950"/>
        <dbReference type="EC" id="2.5.1.15"/>
    </reaction>
</comment>
<evidence type="ECO:0000256" key="10">
    <source>
        <dbReference type="ARBA" id="ARBA00022741"/>
    </source>
</evidence>
<dbReference type="GO" id="GO:0005740">
    <property type="term" value="C:mitochondrial envelope"/>
    <property type="evidence" value="ECO:0007669"/>
    <property type="project" value="TreeGrafter"/>
</dbReference>
<keyword evidence="12" id="KW-0067">ATP-binding</keyword>
<comment type="catalytic activity">
    <reaction evidence="2">
        <text>6-hydroxymethyl-7,8-dihydropterin + ATP = (7,8-dihydropterin-6-yl)methyl diphosphate + AMP + H(+)</text>
        <dbReference type="Rhea" id="RHEA:11412"/>
        <dbReference type="ChEBI" id="CHEBI:15378"/>
        <dbReference type="ChEBI" id="CHEBI:30616"/>
        <dbReference type="ChEBI" id="CHEBI:44841"/>
        <dbReference type="ChEBI" id="CHEBI:72950"/>
        <dbReference type="ChEBI" id="CHEBI:456215"/>
        <dbReference type="EC" id="2.7.6.3"/>
    </reaction>
</comment>
<dbReference type="Proteomes" id="UP000076727">
    <property type="component" value="Unassembled WGS sequence"/>
</dbReference>
<evidence type="ECO:0000256" key="7">
    <source>
        <dbReference type="ARBA" id="ARBA00009951"/>
    </source>
</evidence>
<protein>
    <submittedName>
        <fullName evidence="17">Dihydropteroate synthase</fullName>
    </submittedName>
</protein>
<dbReference type="Pfam" id="PF01288">
    <property type="entry name" value="HPPK"/>
    <property type="match status" value="1"/>
</dbReference>
<dbReference type="GO" id="GO:0005524">
    <property type="term" value="F:ATP binding"/>
    <property type="evidence" value="ECO:0007669"/>
    <property type="project" value="UniProtKB-KW"/>
</dbReference>
<dbReference type="InterPro" id="IPR006157">
    <property type="entry name" value="FolB_dom"/>
</dbReference>
<dbReference type="InterPro" id="IPR045031">
    <property type="entry name" value="DHP_synth-like"/>
</dbReference>
<evidence type="ECO:0000256" key="14">
    <source>
        <dbReference type="ARBA" id="ARBA00022909"/>
    </source>
</evidence>
<evidence type="ECO:0000256" key="5">
    <source>
        <dbReference type="ARBA" id="ARBA00005051"/>
    </source>
</evidence>
<dbReference type="InterPro" id="IPR006390">
    <property type="entry name" value="DHP_synth_dom"/>
</dbReference>
<accession>A0A165KSE7</accession>
<comment type="similarity">
    <text evidence="7">In the C-terminal section; belongs to the DHPS family.</text>
</comment>
<dbReference type="SMART" id="SM00905">
    <property type="entry name" value="FolB"/>
    <property type="match status" value="1"/>
</dbReference>
<keyword evidence="15" id="KW-0511">Multifunctional enzyme</keyword>
<organism evidence="17 18">
    <name type="scientific">Daedalea quercina L-15889</name>
    <dbReference type="NCBI Taxonomy" id="1314783"/>
    <lineage>
        <taxon>Eukaryota</taxon>
        <taxon>Fungi</taxon>
        <taxon>Dikarya</taxon>
        <taxon>Basidiomycota</taxon>
        <taxon>Agaricomycotina</taxon>
        <taxon>Agaricomycetes</taxon>
        <taxon>Polyporales</taxon>
        <taxon>Fomitopsis</taxon>
    </lineage>
</organism>
<name>A0A165KSE7_9APHY</name>
<dbReference type="PANTHER" id="PTHR20941:SF1">
    <property type="entry name" value="FOLIC ACID SYNTHESIS PROTEIN FOL1"/>
    <property type="match status" value="1"/>
</dbReference>
<dbReference type="AlphaFoldDB" id="A0A165KSE7"/>
<gene>
    <name evidence="17" type="ORF">DAEQUDRAFT_719311</name>
</gene>
<dbReference type="STRING" id="1314783.A0A165KSE7"/>
<keyword evidence="13" id="KW-0460">Magnesium</keyword>
<dbReference type="PROSITE" id="PS00793">
    <property type="entry name" value="DHPS_2"/>
    <property type="match status" value="1"/>
</dbReference>
<dbReference type="PANTHER" id="PTHR20941">
    <property type="entry name" value="FOLATE SYNTHESIS PROTEINS"/>
    <property type="match status" value="1"/>
</dbReference>
<dbReference type="InterPro" id="IPR035907">
    <property type="entry name" value="Hppk_sf"/>
</dbReference>
<dbReference type="Gene3D" id="3.30.70.560">
    <property type="entry name" value="7,8-Dihydro-6-hydroxymethylpterin-pyrophosphokinase HPPK"/>
    <property type="match status" value="1"/>
</dbReference>
<dbReference type="SUPFAM" id="SSF55620">
    <property type="entry name" value="Tetrahydrobiopterin biosynthesis enzymes-like"/>
    <property type="match status" value="2"/>
</dbReference>
<dbReference type="GO" id="GO:0004150">
    <property type="term" value="F:dihydroneopterin aldolase activity"/>
    <property type="evidence" value="ECO:0007669"/>
    <property type="project" value="InterPro"/>
</dbReference>
<proteinExistence type="inferred from homology"/>
<evidence type="ECO:0000256" key="11">
    <source>
        <dbReference type="ARBA" id="ARBA00022777"/>
    </source>
</evidence>
<dbReference type="Gene3D" id="3.30.1130.10">
    <property type="match status" value="2"/>
</dbReference>
<keyword evidence="8" id="KW-0808">Transferase</keyword>
<evidence type="ECO:0000256" key="4">
    <source>
        <dbReference type="ARBA" id="ARBA00004763"/>
    </source>
</evidence>
<keyword evidence="18" id="KW-1185">Reference proteome</keyword>
<dbReference type="GO" id="GO:0046872">
    <property type="term" value="F:metal ion binding"/>
    <property type="evidence" value="ECO:0007669"/>
    <property type="project" value="UniProtKB-KW"/>
</dbReference>
<dbReference type="NCBIfam" id="TIGR01498">
    <property type="entry name" value="folK"/>
    <property type="match status" value="1"/>
</dbReference>
<evidence type="ECO:0000256" key="12">
    <source>
        <dbReference type="ARBA" id="ARBA00022840"/>
    </source>
</evidence>
<dbReference type="PROSITE" id="PS50972">
    <property type="entry name" value="PTERIN_BINDING"/>
    <property type="match status" value="1"/>
</dbReference>
<evidence type="ECO:0000256" key="6">
    <source>
        <dbReference type="ARBA" id="ARBA00009640"/>
    </source>
</evidence>
<keyword evidence="9" id="KW-0479">Metal-binding</keyword>
<evidence type="ECO:0000256" key="8">
    <source>
        <dbReference type="ARBA" id="ARBA00022679"/>
    </source>
</evidence>
<evidence type="ECO:0000313" key="17">
    <source>
        <dbReference type="EMBL" id="KZT63520.1"/>
    </source>
</evidence>
<dbReference type="NCBIfam" id="TIGR00526">
    <property type="entry name" value="folB_dom"/>
    <property type="match status" value="1"/>
</dbReference>
<dbReference type="InterPro" id="IPR000489">
    <property type="entry name" value="Pterin-binding_dom"/>
</dbReference>
<dbReference type="GO" id="GO:0003848">
    <property type="term" value="F:2-amino-4-hydroxy-6-hydroxymethyldihydropteridine diphosphokinase activity"/>
    <property type="evidence" value="ECO:0007669"/>
    <property type="project" value="UniProtKB-EC"/>
</dbReference>
<comment type="similarity">
    <text evidence="6">In the N-terminal section; belongs to the DHNA family.</text>
</comment>
<dbReference type="CDD" id="cd00483">
    <property type="entry name" value="HPPK"/>
    <property type="match status" value="1"/>
</dbReference>
<dbReference type="Pfam" id="PF00809">
    <property type="entry name" value="Pterin_bind"/>
    <property type="match status" value="1"/>
</dbReference>
<feature type="domain" description="Pterin-binding" evidence="16">
    <location>
        <begin position="494"/>
        <end position="809"/>
    </location>
</feature>
<evidence type="ECO:0000256" key="3">
    <source>
        <dbReference type="ARBA" id="ARBA00001946"/>
    </source>
</evidence>
<dbReference type="GO" id="GO:0046654">
    <property type="term" value="P:tetrahydrofolate biosynthetic process"/>
    <property type="evidence" value="ECO:0007669"/>
    <property type="project" value="UniProtKB-UniPathway"/>
</dbReference>
<dbReference type="Gene3D" id="3.20.20.20">
    <property type="entry name" value="Dihydropteroate synthase-like"/>
    <property type="match status" value="1"/>
</dbReference>
<dbReference type="PROSITE" id="PS00794">
    <property type="entry name" value="HPPK"/>
    <property type="match status" value="1"/>
</dbReference>
<dbReference type="GO" id="GO:0046656">
    <property type="term" value="P:folic acid biosynthetic process"/>
    <property type="evidence" value="ECO:0007669"/>
    <property type="project" value="UniProtKB-KW"/>
</dbReference>
<keyword evidence="11" id="KW-0418">Kinase</keyword>
<keyword evidence="10" id="KW-0547">Nucleotide-binding</keyword>
<dbReference type="Pfam" id="PF02152">
    <property type="entry name" value="FolB"/>
    <property type="match status" value="2"/>
</dbReference>
<evidence type="ECO:0000256" key="9">
    <source>
        <dbReference type="ARBA" id="ARBA00022723"/>
    </source>
</evidence>